<accession>B6YWT3</accession>
<dbReference type="AlphaFoldDB" id="B6YWT3"/>
<dbReference type="FunFam" id="3.30.479.30:FF:000004">
    <property type="entry name" value="Putative membrane protease family, stomatin"/>
    <property type="match status" value="1"/>
</dbReference>
<keyword evidence="9" id="KW-0645">Protease</keyword>
<evidence type="ECO:0000256" key="5">
    <source>
        <dbReference type="ARBA" id="ARBA00023054"/>
    </source>
</evidence>
<dbReference type="Gene3D" id="3.30.479.30">
    <property type="entry name" value="Band 7 domain"/>
    <property type="match status" value="1"/>
</dbReference>
<proteinExistence type="inferred from homology"/>
<feature type="coiled-coil region" evidence="7">
    <location>
        <begin position="184"/>
        <end position="211"/>
    </location>
</feature>
<keyword evidence="4" id="KW-1133">Transmembrane helix</keyword>
<protein>
    <recommendedName>
        <fullName evidence="6">Prokaryotic stomatin</fullName>
    </recommendedName>
</protein>
<keyword evidence="3" id="KW-0812">Transmembrane</keyword>
<evidence type="ECO:0000256" key="4">
    <source>
        <dbReference type="ARBA" id="ARBA00022989"/>
    </source>
</evidence>
<dbReference type="GeneID" id="7018080"/>
<dbReference type="GO" id="GO:0006508">
    <property type="term" value="P:proteolysis"/>
    <property type="evidence" value="ECO:0007669"/>
    <property type="project" value="UniProtKB-KW"/>
</dbReference>
<evidence type="ECO:0000256" key="3">
    <source>
        <dbReference type="ARBA" id="ARBA00022692"/>
    </source>
</evidence>
<dbReference type="InterPro" id="IPR036013">
    <property type="entry name" value="Band_7/SPFH_dom_sf"/>
</dbReference>
<dbReference type="InterPro" id="IPR001107">
    <property type="entry name" value="Band_7"/>
</dbReference>
<keyword evidence="4" id="KW-0472">Membrane</keyword>
<dbReference type="STRING" id="523850.TON_1058"/>
<dbReference type="SMART" id="SM00244">
    <property type="entry name" value="PHB"/>
    <property type="match status" value="1"/>
</dbReference>
<keyword evidence="5 7" id="KW-0175">Coiled coil</keyword>
<dbReference type="GO" id="GO:0098552">
    <property type="term" value="C:side of membrane"/>
    <property type="evidence" value="ECO:0007669"/>
    <property type="project" value="UniProtKB-ARBA"/>
</dbReference>
<dbReference type="OrthoDB" id="10752at2157"/>
<dbReference type="PRINTS" id="PR00721">
    <property type="entry name" value="STOMATIN"/>
</dbReference>
<evidence type="ECO:0000313" key="9">
    <source>
        <dbReference type="EMBL" id="ACJ16546.1"/>
    </source>
</evidence>
<dbReference type="eggNOG" id="arCOG01915">
    <property type="taxonomic scope" value="Archaea"/>
</dbReference>
<sequence>MVAVSTMVLGIVLLFVLIILASAIKIVKEYERAVIFRLGRIVGARGPGLFFIIPIFEKAVIVDLRTRVLDVPVQETITKDNVPVRVNAVVYFRVIDPIKTVTQVRNYIMATSQIAQTTLRSVIGQAHLDELLSERDKLNLQLQKIIDEATDPWGIKVSTVEIKDVELPSGMQRAMARQAEAERERRARILLAEAERQAAEKLREAAEIISEHPMALQLRTLQTISDVSSDKSNVIVLTLPMEMLKLFRSLADTADAARAKLEKEAEKE</sequence>
<dbReference type="PANTHER" id="PTHR10264:SF19">
    <property type="entry name" value="AT06885P-RELATED"/>
    <property type="match status" value="1"/>
</dbReference>
<evidence type="ECO:0000313" key="10">
    <source>
        <dbReference type="Proteomes" id="UP000002727"/>
    </source>
</evidence>
<gene>
    <name evidence="9" type="ordered locus">TON_1058</name>
</gene>
<evidence type="ECO:0000256" key="6">
    <source>
        <dbReference type="ARBA" id="ARBA00080748"/>
    </source>
</evidence>
<dbReference type="CDD" id="cd08826">
    <property type="entry name" value="SPFH_eoslipins_u1"/>
    <property type="match status" value="1"/>
</dbReference>
<keyword evidence="10" id="KW-1185">Reference proteome</keyword>
<dbReference type="PATRIC" id="fig|523850.10.peg.1065"/>
<dbReference type="Pfam" id="PF01145">
    <property type="entry name" value="Band_7"/>
    <property type="match status" value="1"/>
</dbReference>
<evidence type="ECO:0000259" key="8">
    <source>
        <dbReference type="SMART" id="SM00244"/>
    </source>
</evidence>
<dbReference type="PANTHER" id="PTHR10264">
    <property type="entry name" value="BAND 7 PROTEIN-RELATED"/>
    <property type="match status" value="1"/>
</dbReference>
<dbReference type="HOGENOM" id="CLU_024949_3_3_2"/>
<dbReference type="GO" id="GO:0005886">
    <property type="term" value="C:plasma membrane"/>
    <property type="evidence" value="ECO:0007669"/>
    <property type="project" value="InterPro"/>
</dbReference>
<dbReference type="InterPro" id="IPR001972">
    <property type="entry name" value="Stomatin_HflK_fam"/>
</dbReference>
<dbReference type="Proteomes" id="UP000002727">
    <property type="component" value="Chromosome"/>
</dbReference>
<dbReference type="KEGG" id="ton:TON_1058"/>
<dbReference type="Gene3D" id="6.10.250.2090">
    <property type="match status" value="1"/>
</dbReference>
<organism evidence="9 10">
    <name type="scientific">Thermococcus onnurineus (strain NA1)</name>
    <dbReference type="NCBI Taxonomy" id="523850"/>
    <lineage>
        <taxon>Archaea</taxon>
        <taxon>Methanobacteriati</taxon>
        <taxon>Methanobacteriota</taxon>
        <taxon>Thermococci</taxon>
        <taxon>Thermococcales</taxon>
        <taxon>Thermococcaceae</taxon>
        <taxon>Thermococcus</taxon>
    </lineage>
</organism>
<dbReference type="EMBL" id="CP000855">
    <property type="protein sequence ID" value="ACJ16546.1"/>
    <property type="molecule type" value="Genomic_DNA"/>
</dbReference>
<dbReference type="InterPro" id="IPR043202">
    <property type="entry name" value="Band-7_stomatin-like"/>
</dbReference>
<feature type="domain" description="Band 7" evidence="8">
    <location>
        <begin position="22"/>
        <end position="179"/>
    </location>
</feature>
<keyword evidence="9" id="KW-0378">Hydrolase</keyword>
<name>B6YWT3_THEON</name>
<evidence type="ECO:0000256" key="7">
    <source>
        <dbReference type="SAM" id="Coils"/>
    </source>
</evidence>
<comment type="similarity">
    <text evidence="2">Belongs to the band 7/mec-2 family.</text>
</comment>
<evidence type="ECO:0000256" key="1">
    <source>
        <dbReference type="ARBA" id="ARBA00004167"/>
    </source>
</evidence>
<dbReference type="SUPFAM" id="SSF117892">
    <property type="entry name" value="Band 7/SPFH domain"/>
    <property type="match status" value="1"/>
</dbReference>
<dbReference type="GO" id="GO:0008233">
    <property type="term" value="F:peptidase activity"/>
    <property type="evidence" value="ECO:0007669"/>
    <property type="project" value="UniProtKB-KW"/>
</dbReference>
<reference evidence="9 10" key="1">
    <citation type="journal article" date="2008" name="J. Bacteriol.">
        <title>The complete genome sequence of Thermococcus onnurineus NA1 reveals a mixed heterotrophic and carboxydotrophic metabolism.</title>
        <authorList>
            <person name="Lee H.S."/>
            <person name="Kang S.G."/>
            <person name="Bae S.S."/>
            <person name="Lim J.K."/>
            <person name="Cho Y."/>
            <person name="Kim Y.J."/>
            <person name="Jeon J.H."/>
            <person name="Cha S.S."/>
            <person name="Kwon K.K."/>
            <person name="Kim H.T."/>
            <person name="Park C.J."/>
            <person name="Lee H.W."/>
            <person name="Kim S.I."/>
            <person name="Chun J."/>
            <person name="Colwell R.R."/>
            <person name="Kim S.J."/>
            <person name="Lee J.H."/>
        </authorList>
    </citation>
    <scope>NUCLEOTIDE SEQUENCE [LARGE SCALE GENOMIC DNA]</scope>
    <source>
        <strain evidence="9 10">NA1</strain>
    </source>
</reference>
<dbReference type="RefSeq" id="WP_012572018.1">
    <property type="nucleotide sequence ID" value="NC_011529.1"/>
</dbReference>
<comment type="subcellular location">
    <subcellularLocation>
        <location evidence="1">Membrane</location>
        <topology evidence="1">Single-pass membrane protein</topology>
    </subcellularLocation>
</comment>
<evidence type="ECO:0000256" key="2">
    <source>
        <dbReference type="ARBA" id="ARBA00008164"/>
    </source>
</evidence>